<dbReference type="Gene3D" id="2.60.40.420">
    <property type="entry name" value="Cupredoxins - blue copper proteins"/>
    <property type="match status" value="1"/>
</dbReference>
<evidence type="ECO:0000256" key="7">
    <source>
        <dbReference type="SAM" id="SignalP"/>
    </source>
</evidence>
<sequence length="263" mass="27405">MALANIPMLLSLLMALCGVCFGTIYQVGDSNGWTDKGVDYKTWAFTKNFTVGDILHFKYDRKENNVVRVLHKAFRSCNPKGKIYKTRTGDDYIRLNRPGNFFFICSVNGHCRSGQKVHVSVSKSVPSVSPGTAPTLPPVPSSGPLRSPIASPTSPTATPTGAPKGAPIAAPKGAPTATPKGAPTAAPKDAPTAAPKGAPIAAPTTPPTADGPPSADSPPDLPIELIPAPKAAPPNPPKKSSAQSIHSSMLFLMAMGFIAYIVV</sequence>
<dbReference type="Gramene" id="PRQ26174">
    <property type="protein sequence ID" value="PRQ26174"/>
    <property type="gene ID" value="RchiOBHm_Chr6g0291711"/>
</dbReference>
<dbReference type="Pfam" id="PF02298">
    <property type="entry name" value="Cu_bind_like"/>
    <property type="match status" value="1"/>
</dbReference>
<keyword evidence="2" id="KW-0479">Metal-binding</keyword>
<keyword evidence="7" id="KW-0732">Signal</keyword>
<evidence type="ECO:0000259" key="8">
    <source>
        <dbReference type="PROSITE" id="PS51485"/>
    </source>
</evidence>
<dbReference type="InterPro" id="IPR039391">
    <property type="entry name" value="Phytocyanin-like"/>
</dbReference>
<feature type="region of interest" description="Disordered" evidence="6">
    <location>
        <begin position="124"/>
        <end position="242"/>
    </location>
</feature>
<proteinExistence type="predicted"/>
<dbReference type="PANTHER" id="PTHR33021:SF235">
    <property type="entry name" value="COPPER ION BINDING _ ELECTRON CARRIER PROTEIN-RELATED"/>
    <property type="match status" value="1"/>
</dbReference>
<keyword evidence="4" id="KW-0186">Copper</keyword>
<evidence type="ECO:0000256" key="6">
    <source>
        <dbReference type="SAM" id="MobiDB-lite"/>
    </source>
</evidence>
<comment type="caution">
    <text evidence="9">The sequence shown here is derived from an EMBL/GenBank/DDBJ whole genome shotgun (WGS) entry which is preliminary data.</text>
</comment>
<dbReference type="InterPro" id="IPR008972">
    <property type="entry name" value="Cupredoxin"/>
</dbReference>
<dbReference type="GO" id="GO:0005886">
    <property type="term" value="C:plasma membrane"/>
    <property type="evidence" value="ECO:0007669"/>
    <property type="project" value="TreeGrafter"/>
</dbReference>
<evidence type="ECO:0000256" key="2">
    <source>
        <dbReference type="ARBA" id="ARBA00022723"/>
    </source>
</evidence>
<evidence type="ECO:0000256" key="5">
    <source>
        <dbReference type="ARBA" id="ARBA00023180"/>
    </source>
</evidence>
<dbReference type="SUPFAM" id="SSF49503">
    <property type="entry name" value="Cupredoxins"/>
    <property type="match status" value="1"/>
</dbReference>
<keyword evidence="10" id="KW-1185">Reference proteome</keyword>
<feature type="signal peptide" evidence="7">
    <location>
        <begin position="1"/>
        <end position="22"/>
    </location>
</feature>
<keyword evidence="5" id="KW-0325">Glycoprotein</keyword>
<name>A0A2P6PW83_ROSCH</name>
<evidence type="ECO:0000313" key="10">
    <source>
        <dbReference type="Proteomes" id="UP000238479"/>
    </source>
</evidence>
<dbReference type="AlphaFoldDB" id="A0A2P6PW83"/>
<dbReference type="GO" id="GO:0046872">
    <property type="term" value="F:metal ion binding"/>
    <property type="evidence" value="ECO:0007669"/>
    <property type="project" value="UniProtKB-KW"/>
</dbReference>
<dbReference type="PANTHER" id="PTHR33021">
    <property type="entry name" value="BLUE COPPER PROTEIN"/>
    <property type="match status" value="1"/>
</dbReference>
<dbReference type="Proteomes" id="UP000238479">
    <property type="component" value="Chromosome 6"/>
</dbReference>
<evidence type="ECO:0000313" key="9">
    <source>
        <dbReference type="EMBL" id="PRQ26174.1"/>
    </source>
</evidence>
<dbReference type="FunFam" id="2.60.40.420:FF:000003">
    <property type="entry name" value="Blue copper"/>
    <property type="match status" value="1"/>
</dbReference>
<gene>
    <name evidence="9" type="ORF">RchiOBHm_Chr6g0291711</name>
</gene>
<evidence type="ECO:0000256" key="1">
    <source>
        <dbReference type="ARBA" id="ARBA00022448"/>
    </source>
</evidence>
<feature type="chain" id="PRO_5015138899" evidence="7">
    <location>
        <begin position="23"/>
        <end position="263"/>
    </location>
</feature>
<feature type="compositionally biased region" description="Pro residues" evidence="6">
    <location>
        <begin position="204"/>
        <end position="221"/>
    </location>
</feature>
<feature type="compositionally biased region" description="Low complexity" evidence="6">
    <location>
        <begin position="148"/>
        <end position="203"/>
    </location>
</feature>
<organism evidence="9 10">
    <name type="scientific">Rosa chinensis</name>
    <name type="common">China rose</name>
    <dbReference type="NCBI Taxonomy" id="74649"/>
    <lineage>
        <taxon>Eukaryota</taxon>
        <taxon>Viridiplantae</taxon>
        <taxon>Streptophyta</taxon>
        <taxon>Embryophyta</taxon>
        <taxon>Tracheophyta</taxon>
        <taxon>Spermatophyta</taxon>
        <taxon>Magnoliopsida</taxon>
        <taxon>eudicotyledons</taxon>
        <taxon>Gunneridae</taxon>
        <taxon>Pentapetalae</taxon>
        <taxon>rosids</taxon>
        <taxon>fabids</taxon>
        <taxon>Rosales</taxon>
        <taxon>Rosaceae</taxon>
        <taxon>Rosoideae</taxon>
        <taxon>Rosoideae incertae sedis</taxon>
        <taxon>Rosa</taxon>
    </lineage>
</organism>
<dbReference type="GO" id="GO:0009055">
    <property type="term" value="F:electron transfer activity"/>
    <property type="evidence" value="ECO:0007669"/>
    <property type="project" value="InterPro"/>
</dbReference>
<feature type="domain" description="Phytocyanin" evidence="8">
    <location>
        <begin position="23"/>
        <end position="123"/>
    </location>
</feature>
<dbReference type="OMA" id="DRKENNV"/>
<keyword evidence="3" id="KW-0249">Electron transport</keyword>
<dbReference type="EMBL" id="PDCK01000044">
    <property type="protein sequence ID" value="PRQ26174.1"/>
    <property type="molecule type" value="Genomic_DNA"/>
</dbReference>
<keyword evidence="1" id="KW-0813">Transport</keyword>
<dbReference type="PROSITE" id="PS51485">
    <property type="entry name" value="PHYTOCYANIN"/>
    <property type="match status" value="1"/>
</dbReference>
<accession>A0A2P6PW83</accession>
<dbReference type="InterPro" id="IPR003245">
    <property type="entry name" value="Phytocyanin_dom"/>
</dbReference>
<reference evidence="9 10" key="1">
    <citation type="journal article" date="2018" name="Nat. Genet.">
        <title>The Rosa genome provides new insights in the design of modern roses.</title>
        <authorList>
            <person name="Bendahmane M."/>
        </authorList>
    </citation>
    <scope>NUCLEOTIDE SEQUENCE [LARGE SCALE GENOMIC DNA]</scope>
    <source>
        <strain evidence="10">cv. Old Blush</strain>
    </source>
</reference>
<evidence type="ECO:0000256" key="4">
    <source>
        <dbReference type="ARBA" id="ARBA00023008"/>
    </source>
</evidence>
<evidence type="ECO:0000256" key="3">
    <source>
        <dbReference type="ARBA" id="ARBA00022982"/>
    </source>
</evidence>
<protein>
    <submittedName>
        <fullName evidence="9">Putative cupredoxin</fullName>
    </submittedName>
</protein>